<dbReference type="PANTHER" id="PTHR44591">
    <property type="entry name" value="STRESS RESPONSE REGULATOR PROTEIN 1"/>
    <property type="match status" value="1"/>
</dbReference>
<evidence type="ECO:0000256" key="1">
    <source>
        <dbReference type="ARBA" id="ARBA00022553"/>
    </source>
</evidence>
<proteinExistence type="predicted"/>
<dbReference type="PANTHER" id="PTHR44591:SF24">
    <property type="entry name" value="PROTEIN-GLUTAMATE METHYLESTERASE_PROTEIN-GLUTAMINE GLUTAMINASE 1"/>
    <property type="match status" value="1"/>
</dbReference>
<accession>A0A2W4CWP6</accession>
<dbReference type="AlphaFoldDB" id="A0A2W4CWP6"/>
<dbReference type="Proteomes" id="UP000248925">
    <property type="component" value="Unassembled WGS sequence"/>
</dbReference>
<dbReference type="OrthoDB" id="582170at2"/>
<dbReference type="SUPFAM" id="SSF52172">
    <property type="entry name" value="CheY-like"/>
    <property type="match status" value="1"/>
</dbReference>
<dbReference type="InterPro" id="IPR050595">
    <property type="entry name" value="Bact_response_regulator"/>
</dbReference>
<dbReference type="SMART" id="SM00448">
    <property type="entry name" value="REC"/>
    <property type="match status" value="1"/>
</dbReference>
<name>A0A2W4CWP6_9HYPH</name>
<dbReference type="Gene3D" id="3.40.50.2300">
    <property type="match status" value="1"/>
</dbReference>
<evidence type="ECO:0000259" key="3">
    <source>
        <dbReference type="PROSITE" id="PS50110"/>
    </source>
</evidence>
<dbReference type="InterPro" id="IPR001789">
    <property type="entry name" value="Sig_transdc_resp-reg_receiver"/>
</dbReference>
<dbReference type="PROSITE" id="PS50110">
    <property type="entry name" value="RESPONSE_REGULATORY"/>
    <property type="match status" value="1"/>
</dbReference>
<evidence type="ECO:0000313" key="4">
    <source>
        <dbReference type="EMBL" id="PZM14645.1"/>
    </source>
</evidence>
<dbReference type="Pfam" id="PF00072">
    <property type="entry name" value="Response_reg"/>
    <property type="match status" value="1"/>
</dbReference>
<evidence type="ECO:0000313" key="5">
    <source>
        <dbReference type="Proteomes" id="UP000248925"/>
    </source>
</evidence>
<evidence type="ECO:0000256" key="2">
    <source>
        <dbReference type="PROSITE-ProRule" id="PRU00169"/>
    </source>
</evidence>
<keyword evidence="5" id="KW-1185">Reference proteome</keyword>
<organism evidence="4 5">
    <name type="scientific">Rhizobium tubonense</name>
    <dbReference type="NCBI Taxonomy" id="484088"/>
    <lineage>
        <taxon>Bacteria</taxon>
        <taxon>Pseudomonadati</taxon>
        <taxon>Pseudomonadota</taxon>
        <taxon>Alphaproteobacteria</taxon>
        <taxon>Hyphomicrobiales</taxon>
        <taxon>Rhizobiaceae</taxon>
        <taxon>Rhizobium/Agrobacterium group</taxon>
        <taxon>Rhizobium</taxon>
    </lineage>
</organism>
<keyword evidence="1 2" id="KW-0597">Phosphoprotein</keyword>
<feature type="domain" description="Response regulatory" evidence="3">
    <location>
        <begin position="8"/>
        <end position="118"/>
    </location>
</feature>
<dbReference type="InterPro" id="IPR011006">
    <property type="entry name" value="CheY-like_superfamily"/>
</dbReference>
<comment type="caution">
    <text evidence="4">The sequence shown here is derived from an EMBL/GenBank/DDBJ whole genome shotgun (WGS) entry which is preliminary data.</text>
</comment>
<dbReference type="EMBL" id="PCDP01000032">
    <property type="protein sequence ID" value="PZM14645.1"/>
    <property type="molecule type" value="Genomic_DNA"/>
</dbReference>
<sequence>MTKQRAIRILIVEDEALVAMLLEDLLTEMGHEVVGPAFRIDEALKLARQAELDIAILDVNLSGNQSFPVADILRQRNIPFMFATGYGAEGFRDGYRNEVTLRKPYELGDLERAIATVLSSHC</sequence>
<protein>
    <recommendedName>
        <fullName evidence="3">Response regulatory domain-containing protein</fullName>
    </recommendedName>
</protein>
<dbReference type="RefSeq" id="WP_111160177.1">
    <property type="nucleotide sequence ID" value="NZ_PCDP01000032.1"/>
</dbReference>
<dbReference type="GO" id="GO:0000160">
    <property type="term" value="P:phosphorelay signal transduction system"/>
    <property type="evidence" value="ECO:0007669"/>
    <property type="project" value="InterPro"/>
</dbReference>
<feature type="modified residue" description="4-aspartylphosphate" evidence="2">
    <location>
        <position position="58"/>
    </location>
</feature>
<gene>
    <name evidence="4" type="ORF">CPY51_10165</name>
</gene>
<reference evidence="4 5" key="1">
    <citation type="journal article" date="2018" name="Sci. Rep.">
        <title>Rhizobium tumorigenes sp. nov., a novel plant tumorigenic bacterium isolated from cane gall tumors on thornless blackberry.</title>
        <authorList>
            <person name="Kuzmanovi N."/>
            <person name="Smalla K."/>
            <person name="Gronow S."/>
            <person name="PuBawska J."/>
        </authorList>
    </citation>
    <scope>NUCLEOTIDE SEQUENCE [LARGE SCALE GENOMIC DNA]</scope>
    <source>
        <strain evidence="4 5">CCBAU 85046</strain>
    </source>
</reference>